<reference evidence="2" key="1">
    <citation type="journal article" date="2023" name="Commun. Biol.">
        <title>Genome analysis of Parmales, the sister group of diatoms, reveals the evolutionary specialization of diatoms from phago-mixotrophs to photoautotrophs.</title>
        <authorList>
            <person name="Ban H."/>
            <person name="Sato S."/>
            <person name="Yoshikawa S."/>
            <person name="Yamada K."/>
            <person name="Nakamura Y."/>
            <person name="Ichinomiya M."/>
            <person name="Sato N."/>
            <person name="Blanc-Mathieu R."/>
            <person name="Endo H."/>
            <person name="Kuwata A."/>
            <person name="Ogata H."/>
        </authorList>
    </citation>
    <scope>NUCLEOTIDE SEQUENCE [LARGE SCALE GENOMIC DNA]</scope>
    <source>
        <strain evidence="2">NIES 3699</strain>
    </source>
</reference>
<dbReference type="AlphaFoldDB" id="A0A9W7BJ84"/>
<keyword evidence="2" id="KW-1185">Reference proteome</keyword>
<dbReference type="InterPro" id="IPR029063">
    <property type="entry name" value="SAM-dependent_MTases_sf"/>
</dbReference>
<organism evidence="1 2">
    <name type="scientific">Triparma verrucosa</name>
    <dbReference type="NCBI Taxonomy" id="1606542"/>
    <lineage>
        <taxon>Eukaryota</taxon>
        <taxon>Sar</taxon>
        <taxon>Stramenopiles</taxon>
        <taxon>Ochrophyta</taxon>
        <taxon>Bolidophyceae</taxon>
        <taxon>Parmales</taxon>
        <taxon>Triparmaceae</taxon>
        <taxon>Triparma</taxon>
    </lineage>
</organism>
<evidence type="ECO:0000313" key="2">
    <source>
        <dbReference type="Proteomes" id="UP001165160"/>
    </source>
</evidence>
<dbReference type="EMBL" id="BRXX01000075">
    <property type="protein sequence ID" value="GMH87683.1"/>
    <property type="molecule type" value="Genomic_DNA"/>
</dbReference>
<comment type="caution">
    <text evidence="1">The sequence shown here is derived from an EMBL/GenBank/DDBJ whole genome shotgun (WGS) entry which is preliminary data.</text>
</comment>
<evidence type="ECO:0000313" key="1">
    <source>
        <dbReference type="EMBL" id="GMH87683.1"/>
    </source>
</evidence>
<dbReference type="Proteomes" id="UP001165160">
    <property type="component" value="Unassembled WGS sequence"/>
</dbReference>
<sequence length="237" mass="26977">MPPTTPYKKSGFDEIHRIAFSKTKKNDLNGWTKHEFDKSTLKSWEKGTGGLTDSDRLLLAKYYYEAKSVFEFGLGESTKIAAHINVQFYKGMDTDAAWVGSARDNAPDHFRFEFGDIGSTIEWGNPATPFLPKAPMDYTIQSLATEPEPFDIYMVDGRYRVASALASFLHALSKGMPKSQIRVFIHDYMNRPHYHKIEQWTDRVENAELLVVLKLKEGATEDQLAAAWESFVESDYS</sequence>
<dbReference type="Gene3D" id="3.40.50.150">
    <property type="entry name" value="Vaccinia Virus protein VP39"/>
    <property type="match status" value="1"/>
</dbReference>
<gene>
    <name evidence="1" type="ORF">TrVE_jg2794</name>
</gene>
<proteinExistence type="predicted"/>
<protein>
    <submittedName>
        <fullName evidence="1">Uncharacterized protein</fullName>
    </submittedName>
</protein>
<name>A0A9W7BJ84_9STRA</name>
<accession>A0A9W7BJ84</accession>